<proteinExistence type="predicted"/>
<organism evidence="3 4">
    <name type="scientific">Empedobacter stercoris</name>
    <dbReference type="NCBI Taxonomy" id="1628248"/>
    <lineage>
        <taxon>Bacteria</taxon>
        <taxon>Pseudomonadati</taxon>
        <taxon>Bacteroidota</taxon>
        <taxon>Flavobacteriia</taxon>
        <taxon>Flavobacteriales</taxon>
        <taxon>Weeksellaceae</taxon>
        <taxon>Empedobacter</taxon>
    </lineage>
</organism>
<evidence type="ECO:0000313" key="4">
    <source>
        <dbReference type="Proteomes" id="UP000580344"/>
    </source>
</evidence>
<name>A0ABX1WPI9_9FLAO</name>
<evidence type="ECO:0000313" key="3">
    <source>
        <dbReference type="EMBL" id="NOJ76408.1"/>
    </source>
</evidence>
<dbReference type="EMBL" id="JABFOQ010000032">
    <property type="protein sequence ID" value="NOJ76408.1"/>
    <property type="molecule type" value="Genomic_DNA"/>
</dbReference>
<dbReference type="Pfam" id="PF12702">
    <property type="entry name" value="Lipocalin_3"/>
    <property type="match status" value="1"/>
</dbReference>
<feature type="signal peptide" evidence="1">
    <location>
        <begin position="1"/>
        <end position="25"/>
    </location>
</feature>
<feature type="chain" id="PRO_5045579037" description="Lipocalin-like domain-containing protein" evidence="1">
    <location>
        <begin position="26"/>
        <end position="143"/>
    </location>
</feature>
<feature type="domain" description="Lipocalin-like" evidence="2">
    <location>
        <begin position="48"/>
        <end position="132"/>
    </location>
</feature>
<comment type="caution">
    <text evidence="3">The sequence shown here is derived from an EMBL/GenBank/DDBJ whole genome shotgun (WGS) entry which is preliminary data.</text>
</comment>
<evidence type="ECO:0000259" key="2">
    <source>
        <dbReference type="Pfam" id="PF12702"/>
    </source>
</evidence>
<accession>A0ABX1WPI9</accession>
<reference evidence="3 4" key="1">
    <citation type="submission" date="2020-05" db="EMBL/GenBank/DDBJ databases">
        <title>Tigecycline resistant gene in Empedobacter stercoris.</title>
        <authorList>
            <person name="Chen Y."/>
            <person name="Cheng Y."/>
            <person name="Zhou K."/>
        </authorList>
    </citation>
    <scope>NUCLEOTIDE SEQUENCE [LARGE SCALE GENOMIC DNA]</scope>
    <source>
        <strain evidence="3 4">ES202</strain>
    </source>
</reference>
<dbReference type="RefSeq" id="WP_171623699.1">
    <property type="nucleotide sequence ID" value="NZ_JABFOQ010000032.1"/>
</dbReference>
<keyword evidence="1" id="KW-0732">Signal</keyword>
<gene>
    <name evidence="3" type="ORF">HMH06_11295</name>
</gene>
<dbReference type="Gene3D" id="2.40.128.280">
    <property type="match status" value="1"/>
</dbReference>
<dbReference type="Proteomes" id="UP000580344">
    <property type="component" value="Unassembled WGS sequence"/>
</dbReference>
<protein>
    <recommendedName>
        <fullName evidence="2">Lipocalin-like domain-containing protein</fullName>
    </recommendedName>
</protein>
<keyword evidence="4" id="KW-1185">Reference proteome</keyword>
<sequence>MNIKYALMPLIGSALLLLSCQNAKTDSNQETTDLETVNKNSVQHYDLLIGSWEDLSSSALHFSMFEDGSAQSDNMATLLYKSWHVENNVLSLVAESIGNKQSSIDTISYSIVELNKDAMKLKQGNTVLTFKKVADKTRIDTSK</sequence>
<dbReference type="InterPro" id="IPR024311">
    <property type="entry name" value="Lipocalin-like"/>
</dbReference>
<dbReference type="PROSITE" id="PS51257">
    <property type="entry name" value="PROKAR_LIPOPROTEIN"/>
    <property type="match status" value="1"/>
</dbReference>
<evidence type="ECO:0000256" key="1">
    <source>
        <dbReference type="SAM" id="SignalP"/>
    </source>
</evidence>